<dbReference type="RefSeq" id="WP_195809776.1">
    <property type="nucleotide sequence ID" value="NZ_CP064795.1"/>
</dbReference>
<dbReference type="InterPro" id="IPR002321">
    <property type="entry name" value="Cyt_c_II"/>
</dbReference>
<feature type="chain" id="PRO_5032751556" evidence="8">
    <location>
        <begin position="23"/>
        <end position="159"/>
    </location>
</feature>
<keyword evidence="1" id="KW-0813">Transport</keyword>
<evidence type="ECO:0000256" key="1">
    <source>
        <dbReference type="ARBA" id="ARBA00022448"/>
    </source>
</evidence>
<feature type="signal peptide" evidence="8">
    <location>
        <begin position="1"/>
        <end position="22"/>
    </location>
</feature>
<evidence type="ECO:0000256" key="3">
    <source>
        <dbReference type="ARBA" id="ARBA00022723"/>
    </source>
</evidence>
<dbReference type="EMBL" id="CP064795">
    <property type="protein sequence ID" value="QPG04683.1"/>
    <property type="molecule type" value="Genomic_DNA"/>
</dbReference>
<keyword evidence="10" id="KW-1185">Reference proteome</keyword>
<dbReference type="GO" id="GO:0020037">
    <property type="term" value="F:heme binding"/>
    <property type="evidence" value="ECO:0007669"/>
    <property type="project" value="InterPro"/>
</dbReference>
<organism evidence="9 10">
    <name type="scientific">Salinimonas marina</name>
    <dbReference type="NCBI Taxonomy" id="2785918"/>
    <lineage>
        <taxon>Bacteria</taxon>
        <taxon>Pseudomonadati</taxon>
        <taxon>Pseudomonadota</taxon>
        <taxon>Gammaproteobacteria</taxon>
        <taxon>Alteromonadales</taxon>
        <taxon>Alteromonadaceae</taxon>
        <taxon>Alteromonas/Salinimonas group</taxon>
        <taxon>Salinimonas</taxon>
    </lineage>
</organism>
<feature type="binding site" description="axial binding residue" evidence="6">
    <location>
        <position position="153"/>
    </location>
    <ligand>
        <name>heme c</name>
        <dbReference type="ChEBI" id="CHEBI:61717"/>
    </ligand>
    <ligandPart>
        <name>Fe</name>
        <dbReference type="ChEBI" id="CHEBI:18248"/>
    </ligandPart>
</feature>
<dbReference type="Gene3D" id="1.20.120.10">
    <property type="entry name" value="Cytochrome c/b562"/>
    <property type="match status" value="1"/>
</dbReference>
<keyword evidence="4" id="KW-0249">Electron transport</keyword>
<comment type="PTM">
    <text evidence="7">Binds 1 heme group per subunit.</text>
</comment>
<evidence type="ECO:0000313" key="10">
    <source>
        <dbReference type="Proteomes" id="UP000595095"/>
    </source>
</evidence>
<keyword evidence="3 6" id="KW-0479">Metal-binding</keyword>
<dbReference type="SUPFAM" id="SSF47175">
    <property type="entry name" value="Cytochromes"/>
    <property type="match status" value="1"/>
</dbReference>
<keyword evidence="5 6" id="KW-0408">Iron</keyword>
<name>A0A7S9DVS6_9ALTE</name>
<dbReference type="Pfam" id="PF01322">
    <property type="entry name" value="Cytochrom_C_2"/>
    <property type="match status" value="1"/>
</dbReference>
<dbReference type="GO" id="GO:0022900">
    <property type="term" value="P:electron transport chain"/>
    <property type="evidence" value="ECO:0007669"/>
    <property type="project" value="InterPro"/>
</dbReference>
<evidence type="ECO:0000256" key="2">
    <source>
        <dbReference type="ARBA" id="ARBA00022617"/>
    </source>
</evidence>
<evidence type="ECO:0000256" key="4">
    <source>
        <dbReference type="ARBA" id="ARBA00022982"/>
    </source>
</evidence>
<dbReference type="GO" id="GO:0005506">
    <property type="term" value="F:iron ion binding"/>
    <property type="evidence" value="ECO:0007669"/>
    <property type="project" value="InterPro"/>
</dbReference>
<accession>A0A7S9DVS6</accession>
<gene>
    <name evidence="9" type="ORF">IT774_10670</name>
</gene>
<keyword evidence="8" id="KW-0732">Signal</keyword>
<dbReference type="KEGG" id="smaa:IT774_10670"/>
<dbReference type="GO" id="GO:0009055">
    <property type="term" value="F:electron transfer activity"/>
    <property type="evidence" value="ECO:0007669"/>
    <property type="project" value="InterPro"/>
</dbReference>
<proteinExistence type="predicted"/>
<evidence type="ECO:0000256" key="8">
    <source>
        <dbReference type="SAM" id="SignalP"/>
    </source>
</evidence>
<dbReference type="PRINTS" id="PR00608">
    <property type="entry name" value="CYTCHROMECII"/>
</dbReference>
<feature type="binding site" description="covalent" evidence="7">
    <location>
        <position position="149"/>
    </location>
    <ligand>
        <name>heme c</name>
        <dbReference type="ChEBI" id="CHEBI:61717"/>
    </ligand>
</feature>
<feature type="binding site" description="covalent" evidence="7">
    <location>
        <position position="152"/>
    </location>
    <ligand>
        <name>heme c</name>
        <dbReference type="ChEBI" id="CHEBI:61717"/>
    </ligand>
</feature>
<dbReference type="InterPro" id="IPR012127">
    <property type="entry name" value="Cyt_c_prime"/>
</dbReference>
<dbReference type="PIRSF" id="PIRSF000027">
    <property type="entry name" value="Cytc_c_prime"/>
    <property type="match status" value="1"/>
</dbReference>
<dbReference type="InterPro" id="IPR010980">
    <property type="entry name" value="Cyt_c/b562"/>
</dbReference>
<dbReference type="GO" id="GO:0042597">
    <property type="term" value="C:periplasmic space"/>
    <property type="evidence" value="ECO:0007669"/>
    <property type="project" value="InterPro"/>
</dbReference>
<protein>
    <submittedName>
        <fullName evidence="9">Cytochrome c</fullName>
    </submittedName>
</protein>
<evidence type="ECO:0000313" key="9">
    <source>
        <dbReference type="EMBL" id="QPG04683.1"/>
    </source>
</evidence>
<reference evidence="9 10" key="1">
    <citation type="submission" date="2020-11" db="EMBL/GenBank/DDBJ databases">
        <title>Complete genome sequence for Salinimonas sp. strain G2-b.</title>
        <authorList>
            <person name="Park S.-J."/>
        </authorList>
    </citation>
    <scope>NUCLEOTIDE SEQUENCE [LARGE SCALE GENOMIC DNA]</scope>
    <source>
        <strain evidence="9 10">G2-b</strain>
    </source>
</reference>
<sequence>MKFTTRLAVFCSGAILSGAALAATPELAKSQKHAEAYSEYREAIFMLMKSNMAPLGGMAKGAIEYDAEVMQTNGMRMEQLANMVSDYLKVDTREYDVHTHAKPELWDNYADVESKIQDLLTATANLQKVAKAGDESAYRDAIGKVGSTCKSCHDDYKAD</sequence>
<dbReference type="InterPro" id="IPR015984">
    <property type="entry name" value="Cyt_c_prime_subgr"/>
</dbReference>
<evidence type="ECO:0000256" key="5">
    <source>
        <dbReference type="ARBA" id="ARBA00023004"/>
    </source>
</evidence>
<dbReference type="PROSITE" id="PS51009">
    <property type="entry name" value="CYTCII"/>
    <property type="match status" value="1"/>
</dbReference>
<dbReference type="Proteomes" id="UP000595095">
    <property type="component" value="Chromosome"/>
</dbReference>
<evidence type="ECO:0000256" key="6">
    <source>
        <dbReference type="PIRSR" id="PIRSR000027-1"/>
    </source>
</evidence>
<keyword evidence="2 7" id="KW-0349">Heme</keyword>
<evidence type="ECO:0000256" key="7">
    <source>
        <dbReference type="PIRSR" id="PIRSR000027-2"/>
    </source>
</evidence>
<dbReference type="AlphaFoldDB" id="A0A7S9DVS6"/>